<organism evidence="6 7">
    <name type="scientific">Youngiibacter multivorans</name>
    <dbReference type="NCBI Taxonomy" id="937251"/>
    <lineage>
        <taxon>Bacteria</taxon>
        <taxon>Bacillati</taxon>
        <taxon>Bacillota</taxon>
        <taxon>Clostridia</taxon>
        <taxon>Eubacteriales</taxon>
        <taxon>Clostridiaceae</taxon>
        <taxon>Youngiibacter</taxon>
    </lineage>
</organism>
<dbReference type="InterPro" id="IPR014710">
    <property type="entry name" value="RmlC-like_jellyroll"/>
</dbReference>
<dbReference type="RefSeq" id="WP_209458944.1">
    <property type="nucleotide sequence ID" value="NZ_JAGGKC010000007.1"/>
</dbReference>
<dbReference type="PANTHER" id="PTHR24567">
    <property type="entry name" value="CRP FAMILY TRANSCRIPTIONAL REGULATORY PROTEIN"/>
    <property type="match status" value="1"/>
</dbReference>
<dbReference type="InterPro" id="IPR000595">
    <property type="entry name" value="cNMP-bd_dom"/>
</dbReference>
<dbReference type="InterPro" id="IPR050397">
    <property type="entry name" value="Env_Response_Regulators"/>
</dbReference>
<evidence type="ECO:0000256" key="2">
    <source>
        <dbReference type="ARBA" id="ARBA00023125"/>
    </source>
</evidence>
<dbReference type="Proteomes" id="UP001519271">
    <property type="component" value="Unassembled WGS sequence"/>
</dbReference>
<dbReference type="InterPro" id="IPR012318">
    <property type="entry name" value="HTH_CRP"/>
</dbReference>
<dbReference type="SUPFAM" id="SSF51206">
    <property type="entry name" value="cAMP-binding domain-like"/>
    <property type="match status" value="1"/>
</dbReference>
<name>A0ABS4G2E7_9CLOT</name>
<keyword evidence="2" id="KW-0238">DNA-binding</keyword>
<protein>
    <submittedName>
        <fullName evidence="6">CRP-like cAMP-binding protein</fullName>
    </submittedName>
</protein>
<comment type="caution">
    <text evidence="6">The sequence shown here is derived from an EMBL/GenBank/DDBJ whole genome shotgun (WGS) entry which is preliminary data.</text>
</comment>
<dbReference type="SMART" id="SM00100">
    <property type="entry name" value="cNMP"/>
    <property type="match status" value="1"/>
</dbReference>
<evidence type="ECO:0000313" key="7">
    <source>
        <dbReference type="Proteomes" id="UP001519271"/>
    </source>
</evidence>
<evidence type="ECO:0000313" key="6">
    <source>
        <dbReference type="EMBL" id="MBP1918718.1"/>
    </source>
</evidence>
<dbReference type="EMBL" id="JAGGKC010000007">
    <property type="protein sequence ID" value="MBP1918718.1"/>
    <property type="molecule type" value="Genomic_DNA"/>
</dbReference>
<reference evidence="6 7" key="1">
    <citation type="submission" date="2021-03" db="EMBL/GenBank/DDBJ databases">
        <title>Genomic Encyclopedia of Type Strains, Phase IV (KMG-IV): sequencing the most valuable type-strain genomes for metagenomic binning, comparative biology and taxonomic classification.</title>
        <authorList>
            <person name="Goeker M."/>
        </authorList>
    </citation>
    <scope>NUCLEOTIDE SEQUENCE [LARGE SCALE GENOMIC DNA]</scope>
    <source>
        <strain evidence="6 7">DSM 6139</strain>
    </source>
</reference>
<dbReference type="Gene3D" id="2.60.120.10">
    <property type="entry name" value="Jelly Rolls"/>
    <property type="match status" value="1"/>
</dbReference>
<keyword evidence="3" id="KW-0804">Transcription</keyword>
<gene>
    <name evidence="6" type="ORF">J2Z34_001195</name>
</gene>
<dbReference type="CDD" id="cd00038">
    <property type="entry name" value="CAP_ED"/>
    <property type="match status" value="1"/>
</dbReference>
<sequence length="229" mass="26431">MKNRPTLELIKKNPLFSTFTEVEIDDVLNNLNYNLRTYQKEEYLFIQGDECRTIFLLLSGTIEVQKIDPSGKMLLLMDVEKDEVIGAGVVFSGHDKHQMSAFAKSDISVLEMEKSSVLKLCRMNENFLELFLKSLSGRTYMLTQRIREVTLKTLKEKICEYLYSIHSKKGSLDVRIPFTKKYWAETLGVQRPSLSRELANLSREGLIIMKGDLIRIIDLDEVRKIALKS</sequence>
<dbReference type="Pfam" id="PF00027">
    <property type="entry name" value="cNMP_binding"/>
    <property type="match status" value="1"/>
</dbReference>
<evidence type="ECO:0000259" key="4">
    <source>
        <dbReference type="PROSITE" id="PS50042"/>
    </source>
</evidence>
<feature type="domain" description="Cyclic nucleotide-binding" evidence="4">
    <location>
        <begin position="15"/>
        <end position="120"/>
    </location>
</feature>
<keyword evidence="7" id="KW-1185">Reference proteome</keyword>
<dbReference type="SMART" id="SM00419">
    <property type="entry name" value="HTH_CRP"/>
    <property type="match status" value="1"/>
</dbReference>
<dbReference type="PANTHER" id="PTHR24567:SF58">
    <property type="entry name" value="CYCLIC AMP-BINDING REGULATORY PROTEIN"/>
    <property type="match status" value="1"/>
</dbReference>
<dbReference type="SUPFAM" id="SSF46785">
    <property type="entry name" value="Winged helix' DNA-binding domain"/>
    <property type="match status" value="1"/>
</dbReference>
<keyword evidence="1" id="KW-0805">Transcription regulation</keyword>
<feature type="domain" description="HTH crp-type" evidence="5">
    <location>
        <begin position="152"/>
        <end position="220"/>
    </location>
</feature>
<evidence type="ECO:0000259" key="5">
    <source>
        <dbReference type="PROSITE" id="PS51063"/>
    </source>
</evidence>
<proteinExistence type="predicted"/>
<accession>A0ABS4G2E7</accession>
<dbReference type="InterPro" id="IPR018490">
    <property type="entry name" value="cNMP-bd_dom_sf"/>
</dbReference>
<dbReference type="Pfam" id="PF13545">
    <property type="entry name" value="HTH_Crp_2"/>
    <property type="match status" value="1"/>
</dbReference>
<dbReference type="PROSITE" id="PS50042">
    <property type="entry name" value="CNMP_BINDING_3"/>
    <property type="match status" value="1"/>
</dbReference>
<evidence type="ECO:0000256" key="1">
    <source>
        <dbReference type="ARBA" id="ARBA00023015"/>
    </source>
</evidence>
<dbReference type="InterPro" id="IPR036390">
    <property type="entry name" value="WH_DNA-bd_sf"/>
</dbReference>
<dbReference type="PROSITE" id="PS51063">
    <property type="entry name" value="HTH_CRP_2"/>
    <property type="match status" value="1"/>
</dbReference>
<evidence type="ECO:0000256" key="3">
    <source>
        <dbReference type="ARBA" id="ARBA00023163"/>
    </source>
</evidence>